<protein>
    <submittedName>
        <fullName evidence="1">Uncharacterized protein</fullName>
    </submittedName>
</protein>
<feature type="non-terminal residue" evidence="1">
    <location>
        <position position="1"/>
    </location>
</feature>
<dbReference type="EMBL" id="JACGCM010000252">
    <property type="protein sequence ID" value="KAF6174626.1"/>
    <property type="molecule type" value="Genomic_DNA"/>
</dbReference>
<gene>
    <name evidence="1" type="ORF">GIB67_006278</name>
</gene>
<evidence type="ECO:0000313" key="1">
    <source>
        <dbReference type="EMBL" id="KAF6174626.1"/>
    </source>
</evidence>
<dbReference type="AlphaFoldDB" id="A0A7J7P5A1"/>
<organism evidence="1 2">
    <name type="scientific">Kingdonia uniflora</name>
    <dbReference type="NCBI Taxonomy" id="39325"/>
    <lineage>
        <taxon>Eukaryota</taxon>
        <taxon>Viridiplantae</taxon>
        <taxon>Streptophyta</taxon>
        <taxon>Embryophyta</taxon>
        <taxon>Tracheophyta</taxon>
        <taxon>Spermatophyta</taxon>
        <taxon>Magnoliopsida</taxon>
        <taxon>Ranunculales</taxon>
        <taxon>Circaeasteraceae</taxon>
        <taxon>Kingdonia</taxon>
    </lineage>
</organism>
<proteinExistence type="predicted"/>
<evidence type="ECO:0000313" key="2">
    <source>
        <dbReference type="Proteomes" id="UP000541444"/>
    </source>
</evidence>
<sequence>MKLTTLRAHTSYEDFVTLLEEINEIHYEDCKEPSTTKDTGLSKGLSTTKAGGLLRHTSFPDSEPEYRGYPGKNDRGLDISKMVLKNHIKAYAAVNKFNLVHVLNNEYKIVMRDNFEHSYQLLTSYFAEVRLVDPDLVFDIQTITCKNKRFT</sequence>
<keyword evidence="2" id="KW-1185">Reference proteome</keyword>
<name>A0A7J7P5A1_9MAGN</name>
<comment type="caution">
    <text evidence="1">The sequence shown here is derived from an EMBL/GenBank/DDBJ whole genome shotgun (WGS) entry which is preliminary data.</text>
</comment>
<dbReference type="Proteomes" id="UP000541444">
    <property type="component" value="Unassembled WGS sequence"/>
</dbReference>
<reference evidence="1 2" key="1">
    <citation type="journal article" date="2020" name="IScience">
        <title>Genome Sequencing of the Endangered Kingdonia uniflora (Circaeasteraceae, Ranunculales) Reveals Potential Mechanisms of Evolutionary Specialization.</title>
        <authorList>
            <person name="Sun Y."/>
            <person name="Deng T."/>
            <person name="Zhang A."/>
            <person name="Moore M.J."/>
            <person name="Landis J.B."/>
            <person name="Lin N."/>
            <person name="Zhang H."/>
            <person name="Zhang X."/>
            <person name="Huang J."/>
            <person name="Zhang X."/>
            <person name="Sun H."/>
            <person name="Wang H."/>
        </authorList>
    </citation>
    <scope>NUCLEOTIDE SEQUENCE [LARGE SCALE GENOMIC DNA]</scope>
    <source>
        <strain evidence="1">TB1705</strain>
        <tissue evidence="1">Leaf</tissue>
    </source>
</reference>
<accession>A0A7J7P5A1</accession>